<organism evidence="2 3">
    <name type="scientific">Gimesia alba</name>
    <dbReference type="NCBI Taxonomy" id="2527973"/>
    <lineage>
        <taxon>Bacteria</taxon>
        <taxon>Pseudomonadati</taxon>
        <taxon>Planctomycetota</taxon>
        <taxon>Planctomycetia</taxon>
        <taxon>Planctomycetales</taxon>
        <taxon>Planctomycetaceae</taxon>
        <taxon>Gimesia</taxon>
    </lineage>
</organism>
<accession>A0A517RFC1</accession>
<dbReference type="SMART" id="SM01321">
    <property type="entry name" value="Y1_Tnp"/>
    <property type="match status" value="1"/>
</dbReference>
<dbReference type="KEGG" id="gaz:Pan241w_26580"/>
<dbReference type="Gene3D" id="3.30.70.1290">
    <property type="entry name" value="Transposase IS200-like"/>
    <property type="match status" value="1"/>
</dbReference>
<dbReference type="Proteomes" id="UP000317171">
    <property type="component" value="Chromosome"/>
</dbReference>
<dbReference type="SUPFAM" id="SSF143422">
    <property type="entry name" value="Transposase IS200-like"/>
    <property type="match status" value="1"/>
</dbReference>
<gene>
    <name evidence="2" type="ORF">Pan241w_26580</name>
</gene>
<dbReference type="PANTHER" id="PTHR36966:SF1">
    <property type="entry name" value="REP-ASSOCIATED TYROSINE TRANSPOSASE"/>
    <property type="match status" value="1"/>
</dbReference>
<evidence type="ECO:0000313" key="3">
    <source>
        <dbReference type="Proteomes" id="UP000317171"/>
    </source>
</evidence>
<proteinExistence type="predicted"/>
<dbReference type="AlphaFoldDB" id="A0A517RFC1"/>
<name>A0A517RFC1_9PLAN</name>
<reference evidence="2 3" key="1">
    <citation type="submission" date="2019-02" db="EMBL/GenBank/DDBJ databases">
        <title>Deep-cultivation of Planctomycetes and their phenomic and genomic characterization uncovers novel biology.</title>
        <authorList>
            <person name="Wiegand S."/>
            <person name="Jogler M."/>
            <person name="Boedeker C."/>
            <person name="Pinto D."/>
            <person name="Vollmers J."/>
            <person name="Rivas-Marin E."/>
            <person name="Kohn T."/>
            <person name="Peeters S.H."/>
            <person name="Heuer A."/>
            <person name="Rast P."/>
            <person name="Oberbeckmann S."/>
            <person name="Bunk B."/>
            <person name="Jeske O."/>
            <person name="Meyerdierks A."/>
            <person name="Storesund J.E."/>
            <person name="Kallscheuer N."/>
            <person name="Luecker S."/>
            <person name="Lage O.M."/>
            <person name="Pohl T."/>
            <person name="Merkel B.J."/>
            <person name="Hornburger P."/>
            <person name="Mueller R.-W."/>
            <person name="Bruemmer F."/>
            <person name="Labrenz M."/>
            <person name="Spormann A.M."/>
            <person name="Op den Camp H."/>
            <person name="Overmann J."/>
            <person name="Amann R."/>
            <person name="Jetten M.S.M."/>
            <person name="Mascher T."/>
            <person name="Medema M.H."/>
            <person name="Devos D.P."/>
            <person name="Kaster A.-K."/>
            <person name="Ovreas L."/>
            <person name="Rohde M."/>
            <person name="Galperin M.Y."/>
            <person name="Jogler C."/>
        </authorList>
    </citation>
    <scope>NUCLEOTIDE SEQUENCE [LARGE SCALE GENOMIC DNA]</scope>
    <source>
        <strain evidence="2 3">Pan241w</strain>
    </source>
</reference>
<dbReference type="InterPro" id="IPR052715">
    <property type="entry name" value="RAYT_transposase"/>
</dbReference>
<dbReference type="InterPro" id="IPR036515">
    <property type="entry name" value="Transposase_17_sf"/>
</dbReference>
<dbReference type="GO" id="GO:0006313">
    <property type="term" value="P:DNA transposition"/>
    <property type="evidence" value="ECO:0007669"/>
    <property type="project" value="InterPro"/>
</dbReference>
<dbReference type="GO" id="GO:0004803">
    <property type="term" value="F:transposase activity"/>
    <property type="evidence" value="ECO:0007669"/>
    <property type="project" value="InterPro"/>
</dbReference>
<dbReference type="PANTHER" id="PTHR36966">
    <property type="entry name" value="REP-ASSOCIATED TYROSINE TRANSPOSASE"/>
    <property type="match status" value="1"/>
</dbReference>
<evidence type="ECO:0000313" key="2">
    <source>
        <dbReference type="EMBL" id="QDT42573.1"/>
    </source>
</evidence>
<dbReference type="EMBL" id="CP036269">
    <property type="protein sequence ID" value="QDT42573.1"/>
    <property type="molecule type" value="Genomic_DNA"/>
</dbReference>
<dbReference type="GO" id="GO:0043565">
    <property type="term" value="F:sequence-specific DNA binding"/>
    <property type="evidence" value="ECO:0007669"/>
    <property type="project" value="TreeGrafter"/>
</dbReference>
<feature type="domain" description="Transposase IS200-like" evidence="1">
    <location>
        <begin position="7"/>
        <end position="146"/>
    </location>
</feature>
<keyword evidence="3" id="KW-1185">Reference proteome</keyword>
<evidence type="ECO:0000259" key="1">
    <source>
        <dbReference type="SMART" id="SM01321"/>
    </source>
</evidence>
<sequence>MPGYDYSQAGFYFLTICTQSSLCLFGSVQDGVMNLNHAGEMVQKWWNKVDEKFSEITFHEFVVMPNHLHGIVQINRRDHDMNKDDSPTVAKVVQWFKTMSINEYMRGVKQKGWLQFSKRLWKRNYYEHIIRDEEAYFEIVEYIRTNPQN</sequence>
<dbReference type="InterPro" id="IPR002686">
    <property type="entry name" value="Transposase_17"/>
</dbReference>
<protein>
    <recommendedName>
        <fullName evidence="1">Transposase IS200-like domain-containing protein</fullName>
    </recommendedName>
</protein>